<dbReference type="Proteomes" id="UP000000560">
    <property type="component" value="Chromosome IV"/>
</dbReference>
<dbReference type="eggNOG" id="ENOG502RX75">
    <property type="taxonomic scope" value="Eukaryota"/>
</dbReference>
<dbReference type="KEGG" id="ani:ANIA_07077"/>
<organism evidence="2 3">
    <name type="scientific">Emericella nidulans (strain FGSC A4 / ATCC 38163 / CBS 112.46 / NRRL 194 / M139)</name>
    <name type="common">Aspergillus nidulans</name>
    <dbReference type="NCBI Taxonomy" id="227321"/>
    <lineage>
        <taxon>Eukaryota</taxon>
        <taxon>Fungi</taxon>
        <taxon>Dikarya</taxon>
        <taxon>Ascomycota</taxon>
        <taxon>Pezizomycotina</taxon>
        <taxon>Eurotiomycetes</taxon>
        <taxon>Eurotiomycetidae</taxon>
        <taxon>Eurotiales</taxon>
        <taxon>Aspergillaceae</taxon>
        <taxon>Aspergillus</taxon>
        <taxon>Aspergillus subgen. Nidulantes</taxon>
    </lineage>
</organism>
<dbReference type="OMA" id="YELVFAF"/>
<name>Q5AXA3_EMENI</name>
<dbReference type="HOGENOM" id="CLU_871625_0_0_1"/>
<dbReference type="RefSeq" id="XP_664681.1">
    <property type="nucleotide sequence ID" value="XM_659589.1"/>
</dbReference>
<dbReference type="GO" id="GO:1901893">
    <property type="term" value="P:positive regulation of cell septum assembly"/>
    <property type="evidence" value="ECO:0000315"/>
    <property type="project" value="AspGD"/>
</dbReference>
<feature type="transmembrane region" description="Helical" evidence="1">
    <location>
        <begin position="86"/>
        <end position="112"/>
    </location>
</feature>
<dbReference type="OrthoDB" id="5322539at2759"/>
<dbReference type="PANTHER" id="PTHR35041:SF6">
    <property type="entry name" value="FORMYLMETHIONINE DEFORMYLASE-LIKE PROTEIN-RELATED"/>
    <property type="match status" value="1"/>
</dbReference>
<dbReference type="STRING" id="227321.Q5AXA3"/>
<reference evidence="3" key="1">
    <citation type="journal article" date="2005" name="Nature">
        <title>Sequencing of Aspergillus nidulans and comparative analysis with A. fumigatus and A. oryzae.</title>
        <authorList>
            <person name="Galagan J.E."/>
            <person name="Calvo S.E."/>
            <person name="Cuomo C."/>
            <person name="Ma L.J."/>
            <person name="Wortman J.R."/>
            <person name="Batzoglou S."/>
            <person name="Lee S.I."/>
            <person name="Basturkmen M."/>
            <person name="Spevak C.C."/>
            <person name="Clutterbuck J."/>
            <person name="Kapitonov V."/>
            <person name="Jurka J."/>
            <person name="Scazzocchio C."/>
            <person name="Farman M."/>
            <person name="Butler J."/>
            <person name="Purcell S."/>
            <person name="Harris S."/>
            <person name="Braus G.H."/>
            <person name="Draht O."/>
            <person name="Busch S."/>
            <person name="D'Enfert C."/>
            <person name="Bouchier C."/>
            <person name="Goldman G.H."/>
            <person name="Bell-Pedersen D."/>
            <person name="Griffiths-Jones S."/>
            <person name="Doonan J.H."/>
            <person name="Yu J."/>
            <person name="Vienken K."/>
            <person name="Pain A."/>
            <person name="Freitag M."/>
            <person name="Selker E.U."/>
            <person name="Archer D.B."/>
            <person name="Penalva M.A."/>
            <person name="Oakley B.R."/>
            <person name="Momany M."/>
            <person name="Tanaka T."/>
            <person name="Kumagai T."/>
            <person name="Asai K."/>
            <person name="Machida M."/>
            <person name="Nierman W.C."/>
            <person name="Denning D.W."/>
            <person name="Caddick M."/>
            <person name="Hynes M."/>
            <person name="Paoletti M."/>
            <person name="Fischer R."/>
            <person name="Miller B."/>
            <person name="Dyer P."/>
            <person name="Sachs M.S."/>
            <person name="Osmani S.A."/>
            <person name="Birren B.W."/>
        </authorList>
    </citation>
    <scope>NUCLEOTIDE SEQUENCE [LARGE SCALE GENOMIC DNA]</scope>
    <source>
        <strain evidence="3">FGSC A4 / ATCC 38163 / CBS 112.46 / NRRL 194 / M139</strain>
    </source>
</reference>
<keyword evidence="1" id="KW-1133">Transmembrane helix</keyword>
<protein>
    <submittedName>
        <fullName evidence="2">Uncharacterized protein</fullName>
    </submittedName>
</protein>
<accession>Q5AXA3</accession>
<feature type="transmembrane region" description="Helical" evidence="1">
    <location>
        <begin position="46"/>
        <end position="66"/>
    </location>
</feature>
<dbReference type="PANTHER" id="PTHR35041">
    <property type="entry name" value="MEDIATOR OF RNA POLYMERASE II TRANSCRIPTION SUBUNIT 1"/>
    <property type="match status" value="1"/>
</dbReference>
<accession>C8VDG1</accession>
<dbReference type="AlphaFoldDB" id="Q5AXA3"/>
<keyword evidence="3" id="KW-1185">Reference proteome</keyword>
<evidence type="ECO:0000313" key="2">
    <source>
        <dbReference type="EMBL" id="CBF79132.1"/>
    </source>
</evidence>
<reference evidence="3" key="2">
    <citation type="journal article" date="2009" name="Fungal Genet. Biol.">
        <title>The 2008 update of the Aspergillus nidulans genome annotation: a community effort.</title>
        <authorList>
            <person name="Wortman J.R."/>
            <person name="Gilsenan J.M."/>
            <person name="Joardar V."/>
            <person name="Deegan J."/>
            <person name="Clutterbuck J."/>
            <person name="Andersen M.R."/>
            <person name="Archer D."/>
            <person name="Bencina M."/>
            <person name="Braus G."/>
            <person name="Coutinho P."/>
            <person name="von Dohren H."/>
            <person name="Doonan J."/>
            <person name="Driessen A.J."/>
            <person name="Durek P."/>
            <person name="Espeso E."/>
            <person name="Fekete E."/>
            <person name="Flipphi M."/>
            <person name="Estrada C.G."/>
            <person name="Geysens S."/>
            <person name="Goldman G."/>
            <person name="de Groot P.W."/>
            <person name="Hansen K."/>
            <person name="Harris S.D."/>
            <person name="Heinekamp T."/>
            <person name="Helmstaedt K."/>
            <person name="Henrissat B."/>
            <person name="Hofmann G."/>
            <person name="Homan T."/>
            <person name="Horio T."/>
            <person name="Horiuchi H."/>
            <person name="James S."/>
            <person name="Jones M."/>
            <person name="Karaffa L."/>
            <person name="Karanyi Z."/>
            <person name="Kato M."/>
            <person name="Keller N."/>
            <person name="Kelly D.E."/>
            <person name="Kiel J.A."/>
            <person name="Kim J.M."/>
            <person name="van der Klei I.J."/>
            <person name="Klis F.M."/>
            <person name="Kovalchuk A."/>
            <person name="Krasevec N."/>
            <person name="Kubicek C.P."/>
            <person name="Liu B."/>
            <person name="Maccabe A."/>
            <person name="Meyer V."/>
            <person name="Mirabito P."/>
            <person name="Miskei M."/>
            <person name="Mos M."/>
            <person name="Mullins J."/>
            <person name="Nelson D.R."/>
            <person name="Nielsen J."/>
            <person name="Oakley B.R."/>
            <person name="Osmani S.A."/>
            <person name="Pakula T."/>
            <person name="Paszewski A."/>
            <person name="Paulsen I."/>
            <person name="Pilsyk S."/>
            <person name="Pocsi I."/>
            <person name="Punt P.J."/>
            <person name="Ram A.F."/>
            <person name="Ren Q."/>
            <person name="Robellet X."/>
            <person name="Robson G."/>
            <person name="Seiboth B."/>
            <person name="van Solingen P."/>
            <person name="Specht T."/>
            <person name="Sun J."/>
            <person name="Taheri-Talesh N."/>
            <person name="Takeshita N."/>
            <person name="Ussery D."/>
            <person name="vanKuyk P.A."/>
            <person name="Visser H."/>
            <person name="van de Vondervoort P.J."/>
            <person name="de Vries R.P."/>
            <person name="Walton J."/>
            <person name="Xiang X."/>
            <person name="Xiong Y."/>
            <person name="Zeng A.P."/>
            <person name="Brandt B.W."/>
            <person name="Cornell M.J."/>
            <person name="van den Hondel C.A."/>
            <person name="Visser J."/>
            <person name="Oliver S.G."/>
            <person name="Turner G."/>
        </authorList>
    </citation>
    <scope>GENOME REANNOTATION</scope>
    <source>
        <strain evidence="3">FGSC A4 / ATCC 38163 / CBS 112.46 / NRRL 194 / M139</strain>
    </source>
</reference>
<evidence type="ECO:0000256" key="1">
    <source>
        <dbReference type="SAM" id="Phobius"/>
    </source>
</evidence>
<dbReference type="InParanoid" id="Q5AXA3"/>
<proteinExistence type="predicted"/>
<dbReference type="EMBL" id="BN001304">
    <property type="protein sequence ID" value="CBF79132.1"/>
    <property type="molecule type" value="Genomic_DNA"/>
</dbReference>
<dbReference type="GeneID" id="2870049"/>
<keyword evidence="1" id="KW-0812">Transmembrane</keyword>
<sequence length="319" mass="35346">MLYNEAHPGHRARDELCLGWASRYDGYGNTKSATSQRLRFNWKMPALMLICFIIGLFLAVVHHLYYQLLNNTVIHTKSQQTWANRIGTGLVFLIKTFLAAAVGIVCTQVLWWSLRSRSIEVSTLDSLFDLRNNILSFLNPLVYDIRLIPIIAVFTPSALSVQSSIASTVSPMSIPSILWNAKLFAGWNGRLVNGQPISAWASVKPNITRVVTATAVHGFVLSLSAPAVNSSYTLNFHGPSLQCTNSTSLHHAVVEYYNEYGAEAGDPWSPPDMEQQYFSKLDETSTDSAKIVFAIFASGGPYTFTFTNGIQDLETIPQC</sequence>
<gene>
    <name evidence="2" type="ORF">ANIA_07077</name>
</gene>
<dbReference type="GO" id="GO:0030448">
    <property type="term" value="P:hyphal growth"/>
    <property type="evidence" value="ECO:0000315"/>
    <property type="project" value="AspGD"/>
</dbReference>
<keyword evidence="1" id="KW-0472">Membrane</keyword>
<dbReference type="VEuPathDB" id="FungiDB:AN7077"/>
<dbReference type="GO" id="GO:0030428">
    <property type="term" value="C:cell septum"/>
    <property type="evidence" value="ECO:0000314"/>
    <property type="project" value="AspGD"/>
</dbReference>
<dbReference type="GO" id="GO:0001411">
    <property type="term" value="C:hyphal tip"/>
    <property type="evidence" value="ECO:0000314"/>
    <property type="project" value="AspGD"/>
</dbReference>
<evidence type="ECO:0000313" key="3">
    <source>
        <dbReference type="Proteomes" id="UP000000560"/>
    </source>
</evidence>